<accession>T1P4A3</accession>
<organism evidence="1">
    <name type="scientific">Tigriopus japonicus</name>
    <name type="common">Copepod</name>
    <dbReference type="NCBI Taxonomy" id="158387"/>
    <lineage>
        <taxon>Eukaryota</taxon>
        <taxon>Metazoa</taxon>
        <taxon>Ecdysozoa</taxon>
        <taxon>Arthropoda</taxon>
        <taxon>Crustacea</taxon>
        <taxon>Multicrustacea</taxon>
        <taxon>Hexanauplia</taxon>
        <taxon>Copepoda</taxon>
        <taxon>Harpacticoida</taxon>
        <taxon>Harpacticidae</taxon>
        <taxon>Tigriopus</taxon>
    </lineage>
</organism>
<sequence>NVKFSFTSDASSEAVNDRVHVQLKDHFCNLVISDVTLEDAGEWRCHLAVTSEIPLAVRADKTTQLSV</sequence>
<feature type="non-terminal residue" evidence="1">
    <location>
        <position position="67"/>
    </location>
</feature>
<dbReference type="SUPFAM" id="SSF48726">
    <property type="entry name" value="Immunoglobulin"/>
    <property type="match status" value="1"/>
</dbReference>
<reference evidence="1" key="1">
    <citation type="submission" date="2011-08" db="EMBL/GenBank/DDBJ databases">
        <authorList>
            <person name="Kim B.-M."/>
            <person name="Rhee J.-S."/>
            <person name="Lee J.-S."/>
        </authorList>
    </citation>
    <scope>NUCLEOTIDE SEQUENCE</scope>
</reference>
<dbReference type="InterPro" id="IPR013783">
    <property type="entry name" value="Ig-like_fold"/>
</dbReference>
<dbReference type="EMBL" id="JN634055">
    <property type="protein sequence ID" value="AEQ35038.1"/>
    <property type="molecule type" value="mRNA"/>
</dbReference>
<evidence type="ECO:0000313" key="1">
    <source>
        <dbReference type="EMBL" id="AEQ35038.1"/>
    </source>
</evidence>
<dbReference type="Gene3D" id="2.60.40.10">
    <property type="entry name" value="Immunoglobulins"/>
    <property type="match status" value="1"/>
</dbReference>
<proteinExistence type="evidence at transcript level"/>
<feature type="non-terminal residue" evidence="1">
    <location>
        <position position="1"/>
    </location>
</feature>
<name>T1P4A3_TIGJA</name>
<dbReference type="InterPro" id="IPR036179">
    <property type="entry name" value="Ig-like_dom_sf"/>
</dbReference>
<protein>
    <submittedName>
        <fullName evidence="1">Cd300 antigen</fullName>
    </submittedName>
</protein>
<dbReference type="AlphaFoldDB" id="T1P4A3"/>